<evidence type="ECO:0000259" key="16">
    <source>
        <dbReference type="PROSITE" id="PS50137"/>
    </source>
</evidence>
<dbReference type="Gene3D" id="3.30.160.20">
    <property type="match status" value="1"/>
</dbReference>
<feature type="domain" description="DRBM" evidence="16">
    <location>
        <begin position="167"/>
        <end position="235"/>
    </location>
</feature>
<dbReference type="Pfam" id="PF00035">
    <property type="entry name" value="dsrm"/>
    <property type="match status" value="1"/>
</dbReference>
<dbReference type="PROSITE" id="PS00517">
    <property type="entry name" value="RNASE_3_1"/>
    <property type="match status" value="1"/>
</dbReference>
<evidence type="ECO:0000256" key="6">
    <source>
        <dbReference type="ARBA" id="ARBA00022552"/>
    </source>
</evidence>
<comment type="catalytic activity">
    <reaction evidence="1 15">
        <text>Endonucleolytic cleavage to 5'-phosphomonoester.</text>
        <dbReference type="EC" id="3.1.26.3"/>
    </reaction>
</comment>
<evidence type="ECO:0000256" key="12">
    <source>
        <dbReference type="ARBA" id="ARBA00022801"/>
    </source>
</evidence>
<dbReference type="CDD" id="cd00593">
    <property type="entry name" value="RIBOc"/>
    <property type="match status" value="1"/>
</dbReference>
<comment type="subcellular location">
    <subcellularLocation>
        <location evidence="2 15">Cytoplasm</location>
    </subcellularLocation>
</comment>
<proteinExistence type="inferred from homology"/>
<keyword evidence="6 15" id="KW-0698">rRNA processing</keyword>
<reference evidence="18 19" key="1">
    <citation type="submission" date="2016-12" db="EMBL/GenBank/DDBJ databases">
        <title>Genomic comparison of strains in the 'Actinomyces naeslundii' group.</title>
        <authorList>
            <person name="Mughal S.R."/>
            <person name="Do T."/>
            <person name="Gilbert S.C."/>
            <person name="Witherden E.A."/>
            <person name="Didelot X."/>
            <person name="Beighton D."/>
        </authorList>
    </citation>
    <scope>NUCLEOTIDE SEQUENCE [LARGE SCALE GENOMIC DNA]</scope>
    <source>
        <strain evidence="18 19">WE8B-23</strain>
    </source>
</reference>
<evidence type="ECO:0000313" key="18">
    <source>
        <dbReference type="EMBL" id="OLO68563.1"/>
    </source>
</evidence>
<dbReference type="FunFam" id="3.30.160.20:FF:000003">
    <property type="entry name" value="Ribonuclease 3"/>
    <property type="match status" value="1"/>
</dbReference>
<feature type="binding site" evidence="15">
    <location>
        <position position="53"/>
    </location>
    <ligand>
        <name>Mg(2+)</name>
        <dbReference type="ChEBI" id="CHEBI:18420"/>
    </ligand>
</feature>
<dbReference type="SUPFAM" id="SSF69065">
    <property type="entry name" value="RNase III domain-like"/>
    <property type="match status" value="1"/>
</dbReference>
<dbReference type="InterPro" id="IPR011907">
    <property type="entry name" value="RNase_III"/>
</dbReference>
<keyword evidence="13 15" id="KW-0460">Magnesium</keyword>
<evidence type="ECO:0000256" key="9">
    <source>
        <dbReference type="ARBA" id="ARBA00022722"/>
    </source>
</evidence>
<dbReference type="InterPro" id="IPR014720">
    <property type="entry name" value="dsRBD_dom"/>
</dbReference>
<feature type="active site" evidence="15">
    <location>
        <position position="129"/>
    </location>
</feature>
<keyword evidence="15" id="KW-0699">rRNA-binding</keyword>
<dbReference type="HAMAP" id="MF_00104">
    <property type="entry name" value="RNase_III"/>
    <property type="match status" value="1"/>
</dbReference>
<dbReference type="FunFam" id="1.10.1520.10:FF:000001">
    <property type="entry name" value="Ribonuclease 3"/>
    <property type="match status" value="1"/>
</dbReference>
<gene>
    <name evidence="15" type="primary">rnc</name>
    <name evidence="18" type="ORF">BKH20_09100</name>
</gene>
<dbReference type="PANTHER" id="PTHR11207">
    <property type="entry name" value="RIBONUCLEASE III"/>
    <property type="match status" value="1"/>
</dbReference>
<evidence type="ECO:0000256" key="15">
    <source>
        <dbReference type="HAMAP-Rule" id="MF_00104"/>
    </source>
</evidence>
<protein>
    <recommendedName>
        <fullName evidence="15">Ribonuclease 3</fullName>
        <ecNumber evidence="15">3.1.26.3</ecNumber>
    </recommendedName>
    <alternativeName>
        <fullName evidence="15">Ribonuclease III</fullName>
        <shortName evidence="15">RNase III</shortName>
    </alternativeName>
</protein>
<dbReference type="GO" id="GO:0006397">
    <property type="term" value="P:mRNA processing"/>
    <property type="evidence" value="ECO:0007669"/>
    <property type="project" value="UniProtKB-UniRule"/>
</dbReference>
<dbReference type="GO" id="GO:0004525">
    <property type="term" value="F:ribonuclease III activity"/>
    <property type="evidence" value="ECO:0007669"/>
    <property type="project" value="UniProtKB-UniRule"/>
</dbReference>
<dbReference type="CDD" id="cd10845">
    <property type="entry name" value="DSRM_RNAse_III_family"/>
    <property type="match status" value="1"/>
</dbReference>
<sequence>MAKRRSAPPARTDTEALVYRWGPSIDAQLLDLALTHRSYAHENGGLPTNERLEFLGDSVLGIIVTEYLYRTHPDVPEGQLAKMRAATVSEPALAAVARDLGLGEFIKLGKGEALSGGRDKDSILSDTVEALIGATYLTHGLEETRTVVTRLVSRFLDSARTRGAGLDWKTSLQELTAIHQLGNPTYEVTGTGPDHQRVFTASAIVDGQVLGQGTGSSKKVAEHDAAEAAYAVILAARGDGGLNLPGVNEALRADLLTGQTSQKS</sequence>
<keyword evidence="10 15" id="KW-0479">Metal-binding</keyword>
<dbReference type="SMART" id="SM00358">
    <property type="entry name" value="DSRM"/>
    <property type="match status" value="1"/>
</dbReference>
<dbReference type="GO" id="GO:0005737">
    <property type="term" value="C:cytoplasm"/>
    <property type="evidence" value="ECO:0007669"/>
    <property type="project" value="UniProtKB-SubCell"/>
</dbReference>
<evidence type="ECO:0000256" key="11">
    <source>
        <dbReference type="ARBA" id="ARBA00022759"/>
    </source>
</evidence>
<comment type="subunit">
    <text evidence="4 15">Homodimer.</text>
</comment>
<accession>A0A1Q8WMI1</accession>
<evidence type="ECO:0000259" key="17">
    <source>
        <dbReference type="PROSITE" id="PS50142"/>
    </source>
</evidence>
<feature type="binding site" evidence="15">
    <location>
        <position position="129"/>
    </location>
    <ligand>
        <name>Mg(2+)</name>
        <dbReference type="ChEBI" id="CHEBI:18420"/>
    </ligand>
</feature>
<dbReference type="GO" id="GO:0006364">
    <property type="term" value="P:rRNA processing"/>
    <property type="evidence" value="ECO:0007669"/>
    <property type="project" value="UniProtKB-UniRule"/>
</dbReference>
<dbReference type="PROSITE" id="PS50142">
    <property type="entry name" value="RNASE_3_2"/>
    <property type="match status" value="1"/>
</dbReference>
<dbReference type="SUPFAM" id="SSF54768">
    <property type="entry name" value="dsRNA-binding domain-like"/>
    <property type="match status" value="1"/>
</dbReference>
<dbReference type="AlphaFoldDB" id="A0A1Q8WMI1"/>
<dbReference type="GO" id="GO:0019843">
    <property type="term" value="F:rRNA binding"/>
    <property type="evidence" value="ECO:0007669"/>
    <property type="project" value="UniProtKB-KW"/>
</dbReference>
<keyword evidence="14 15" id="KW-0694">RNA-binding</keyword>
<evidence type="ECO:0000256" key="3">
    <source>
        <dbReference type="ARBA" id="ARBA00010183"/>
    </source>
</evidence>
<comment type="function">
    <text evidence="15">Digests double-stranded RNA. Involved in the processing of primary rRNA transcript to yield the immediate precursors to the large and small rRNAs (23S and 16S). Processes some mRNAs, and tRNAs when they are encoded in the rRNA operon. Processes pre-crRNA and tracrRNA of type II CRISPR loci if present in the organism.</text>
</comment>
<dbReference type="Pfam" id="PF14622">
    <property type="entry name" value="Ribonucleas_3_3"/>
    <property type="match status" value="1"/>
</dbReference>
<keyword evidence="9 15" id="KW-0540">Nuclease</keyword>
<keyword evidence="7 15" id="KW-0507">mRNA processing</keyword>
<dbReference type="SMART" id="SM00535">
    <property type="entry name" value="RIBOc"/>
    <property type="match status" value="1"/>
</dbReference>
<comment type="caution">
    <text evidence="18">The sequence shown here is derived from an EMBL/GenBank/DDBJ whole genome shotgun (WGS) entry which is preliminary data.</text>
</comment>
<evidence type="ECO:0000313" key="19">
    <source>
        <dbReference type="Proteomes" id="UP000185963"/>
    </source>
</evidence>
<dbReference type="Proteomes" id="UP000185963">
    <property type="component" value="Unassembled WGS sequence"/>
</dbReference>
<feature type="active site" evidence="15">
    <location>
        <position position="57"/>
    </location>
</feature>
<evidence type="ECO:0000256" key="8">
    <source>
        <dbReference type="ARBA" id="ARBA00022694"/>
    </source>
</evidence>
<keyword evidence="8 15" id="KW-0819">tRNA processing</keyword>
<dbReference type="GO" id="GO:0003725">
    <property type="term" value="F:double-stranded RNA binding"/>
    <property type="evidence" value="ECO:0007669"/>
    <property type="project" value="TreeGrafter"/>
</dbReference>
<dbReference type="Gene3D" id="1.10.1520.10">
    <property type="entry name" value="Ribonuclease III domain"/>
    <property type="match status" value="1"/>
</dbReference>
<keyword evidence="11 15" id="KW-0255">Endonuclease</keyword>
<dbReference type="OrthoDB" id="9805026at2"/>
<dbReference type="PROSITE" id="PS50137">
    <property type="entry name" value="DS_RBD"/>
    <property type="match status" value="1"/>
</dbReference>
<dbReference type="GO" id="GO:0008033">
    <property type="term" value="P:tRNA processing"/>
    <property type="evidence" value="ECO:0007669"/>
    <property type="project" value="UniProtKB-KW"/>
</dbReference>
<evidence type="ECO:0000256" key="5">
    <source>
        <dbReference type="ARBA" id="ARBA00022490"/>
    </source>
</evidence>
<comment type="cofactor">
    <cofactor evidence="15">
        <name>Mg(2+)</name>
        <dbReference type="ChEBI" id="CHEBI:18420"/>
    </cofactor>
</comment>
<dbReference type="GO" id="GO:0046872">
    <property type="term" value="F:metal ion binding"/>
    <property type="evidence" value="ECO:0007669"/>
    <property type="project" value="UniProtKB-KW"/>
</dbReference>
<keyword evidence="5 15" id="KW-0963">Cytoplasm</keyword>
<dbReference type="GO" id="GO:0010468">
    <property type="term" value="P:regulation of gene expression"/>
    <property type="evidence" value="ECO:0007669"/>
    <property type="project" value="TreeGrafter"/>
</dbReference>
<feature type="domain" description="RNase III" evidence="17">
    <location>
        <begin position="15"/>
        <end position="140"/>
    </location>
</feature>
<comment type="similarity">
    <text evidence="3">Belongs to the ribonuclease III family.</text>
</comment>
<keyword evidence="12 15" id="KW-0378">Hydrolase</keyword>
<dbReference type="EC" id="3.1.26.3" evidence="15"/>
<evidence type="ECO:0000256" key="7">
    <source>
        <dbReference type="ARBA" id="ARBA00022664"/>
    </source>
</evidence>
<evidence type="ECO:0000256" key="13">
    <source>
        <dbReference type="ARBA" id="ARBA00022842"/>
    </source>
</evidence>
<dbReference type="EMBL" id="MSKS01000028">
    <property type="protein sequence ID" value="OLO68563.1"/>
    <property type="molecule type" value="Genomic_DNA"/>
</dbReference>
<dbReference type="RefSeq" id="WP_075390788.1">
    <property type="nucleotide sequence ID" value="NZ_MSKS01000028.1"/>
</dbReference>
<dbReference type="GO" id="GO:0042802">
    <property type="term" value="F:identical protein binding"/>
    <property type="evidence" value="ECO:0007669"/>
    <property type="project" value="UniProtKB-ARBA"/>
</dbReference>
<evidence type="ECO:0000256" key="1">
    <source>
        <dbReference type="ARBA" id="ARBA00000109"/>
    </source>
</evidence>
<organism evidence="18 19">
    <name type="scientific">Actinomyces oris</name>
    <dbReference type="NCBI Taxonomy" id="544580"/>
    <lineage>
        <taxon>Bacteria</taxon>
        <taxon>Bacillati</taxon>
        <taxon>Actinomycetota</taxon>
        <taxon>Actinomycetes</taxon>
        <taxon>Actinomycetales</taxon>
        <taxon>Actinomycetaceae</taxon>
        <taxon>Actinomyces</taxon>
    </lineage>
</organism>
<dbReference type="InterPro" id="IPR000999">
    <property type="entry name" value="RNase_III_dom"/>
</dbReference>
<dbReference type="PANTHER" id="PTHR11207:SF0">
    <property type="entry name" value="RIBONUCLEASE 3"/>
    <property type="match status" value="1"/>
</dbReference>
<evidence type="ECO:0000256" key="4">
    <source>
        <dbReference type="ARBA" id="ARBA00011738"/>
    </source>
</evidence>
<name>A0A1Q8WMI1_9ACTO</name>
<evidence type="ECO:0000256" key="2">
    <source>
        <dbReference type="ARBA" id="ARBA00004496"/>
    </source>
</evidence>
<dbReference type="InterPro" id="IPR036389">
    <property type="entry name" value="RNase_III_sf"/>
</dbReference>
<evidence type="ECO:0000256" key="14">
    <source>
        <dbReference type="ARBA" id="ARBA00022884"/>
    </source>
</evidence>
<feature type="binding site" evidence="15">
    <location>
        <position position="126"/>
    </location>
    <ligand>
        <name>Mg(2+)</name>
        <dbReference type="ChEBI" id="CHEBI:18420"/>
    </ligand>
</feature>
<dbReference type="NCBIfam" id="TIGR02191">
    <property type="entry name" value="RNaseIII"/>
    <property type="match status" value="1"/>
</dbReference>
<evidence type="ECO:0000256" key="10">
    <source>
        <dbReference type="ARBA" id="ARBA00022723"/>
    </source>
</evidence>